<sequence>MKQRKLGTQGPEVGCIGYGAMSFSDMYGPTNEAESHAILDSCRDLGVTLLDSANIYGMGKSENAIGSYLRANPGARDEFVISTKATITRDADGNRCFDNSAEHLEAELDKSLQRLGVECVDLFYAHRRDPRFTPEETAANLGRLVEKGKTRAIGLSEVAPSTLRRAMTAFPVAAVQSEYSLSTRFPDLGLVQACAELGVAFVAFSPVGRSLLTDNPIPKARIPQLPFLAGNPRFMEPNLSENLRITDKFRALAAQMGTSAAALANAWLLTRGDHVIPIPGTRSVKHLGECVAGADLTLTPEDLERIETVLPVGWAHGDRYSDEQWIGPERYC</sequence>
<dbReference type="InterPro" id="IPR023210">
    <property type="entry name" value="NADP_OxRdtase_dom"/>
</dbReference>
<evidence type="ECO:0000313" key="3">
    <source>
        <dbReference type="EMBL" id="ANP35500.1"/>
    </source>
</evidence>
<evidence type="ECO:0000313" key="5">
    <source>
        <dbReference type="Proteomes" id="UP000092565"/>
    </source>
</evidence>
<dbReference type="EMBL" id="CP015124">
    <property type="protein sequence ID" value="ANP35500.1"/>
    <property type="molecule type" value="Genomic_DNA"/>
</dbReference>
<organism evidence="3 5">
    <name type="scientific">Phaeobacter gallaeciensis</name>
    <dbReference type="NCBI Taxonomy" id="60890"/>
    <lineage>
        <taxon>Bacteria</taxon>
        <taxon>Pseudomonadati</taxon>
        <taxon>Pseudomonadota</taxon>
        <taxon>Alphaproteobacteria</taxon>
        <taxon>Rhodobacterales</taxon>
        <taxon>Roseobacteraceae</taxon>
        <taxon>Phaeobacter</taxon>
    </lineage>
</organism>
<dbReference type="InterPro" id="IPR036812">
    <property type="entry name" value="NAD(P)_OxRdtase_dom_sf"/>
</dbReference>
<evidence type="ECO:0000313" key="4">
    <source>
        <dbReference type="EMBL" id="MDE4168145.1"/>
    </source>
</evidence>
<dbReference type="GO" id="GO:0005737">
    <property type="term" value="C:cytoplasm"/>
    <property type="evidence" value="ECO:0007669"/>
    <property type="project" value="TreeGrafter"/>
</dbReference>
<dbReference type="Pfam" id="PF00248">
    <property type="entry name" value="Aldo_ket_red"/>
    <property type="match status" value="1"/>
</dbReference>
<dbReference type="PANTHER" id="PTHR43625:SF40">
    <property type="entry name" value="ALDO-KETO REDUCTASE YAKC [NADP(+)]"/>
    <property type="match status" value="1"/>
</dbReference>
<dbReference type="PATRIC" id="fig|60890.4.peg.554"/>
<evidence type="ECO:0000256" key="1">
    <source>
        <dbReference type="ARBA" id="ARBA00023002"/>
    </source>
</evidence>
<gene>
    <name evidence="3" type="ORF">JL2886_00572</name>
    <name evidence="4" type="ORF">PXK24_20870</name>
</gene>
<dbReference type="RefSeq" id="WP_065270620.1">
    <property type="nucleotide sequence ID" value="NZ_CP015124.1"/>
</dbReference>
<dbReference type="PANTHER" id="PTHR43625">
    <property type="entry name" value="AFLATOXIN B1 ALDEHYDE REDUCTASE"/>
    <property type="match status" value="1"/>
</dbReference>
<proteinExistence type="predicted"/>
<reference evidence="3 5" key="1">
    <citation type="submission" date="2016-04" db="EMBL/GenBank/DDBJ databases">
        <authorList>
            <person name="Evans L.H."/>
            <person name="Alamgir A."/>
            <person name="Owens N."/>
            <person name="Weber N.D."/>
            <person name="Virtaneva K."/>
            <person name="Barbian K."/>
            <person name="Babar A."/>
            <person name="Rosenke K."/>
        </authorList>
    </citation>
    <scope>NUCLEOTIDE SEQUENCE [LARGE SCALE GENOMIC DNA]</scope>
    <source>
        <strain evidence="3 5">JL2886</strain>
    </source>
</reference>
<evidence type="ECO:0000313" key="6">
    <source>
        <dbReference type="Proteomes" id="UP001218364"/>
    </source>
</evidence>
<dbReference type="Proteomes" id="UP000092565">
    <property type="component" value="Chromosome"/>
</dbReference>
<dbReference type="Proteomes" id="UP001218364">
    <property type="component" value="Unassembled WGS sequence"/>
</dbReference>
<accession>A0A1B0ZMX4</accession>
<dbReference type="EMBL" id="JARCJK010000022">
    <property type="protein sequence ID" value="MDE4168145.1"/>
    <property type="molecule type" value="Genomic_DNA"/>
</dbReference>
<dbReference type="GO" id="GO:0016491">
    <property type="term" value="F:oxidoreductase activity"/>
    <property type="evidence" value="ECO:0007669"/>
    <property type="project" value="UniProtKB-KW"/>
</dbReference>
<dbReference type="OrthoDB" id="9803483at2"/>
<dbReference type="Gene3D" id="3.20.20.100">
    <property type="entry name" value="NADP-dependent oxidoreductase domain"/>
    <property type="match status" value="1"/>
</dbReference>
<protein>
    <submittedName>
        <fullName evidence="3">Aldo/keto reductase</fullName>
    </submittedName>
</protein>
<feature type="domain" description="NADP-dependent oxidoreductase" evidence="2">
    <location>
        <begin position="16"/>
        <end position="309"/>
    </location>
</feature>
<name>A0A1B0ZMX4_9RHOB</name>
<dbReference type="SUPFAM" id="SSF51430">
    <property type="entry name" value="NAD(P)-linked oxidoreductase"/>
    <property type="match status" value="1"/>
</dbReference>
<evidence type="ECO:0000259" key="2">
    <source>
        <dbReference type="Pfam" id="PF00248"/>
    </source>
</evidence>
<reference evidence="4 6" key="2">
    <citation type="submission" date="2023-02" db="EMBL/GenBank/DDBJ databases">
        <title>Population genomics of bacteria associated with diatom.</title>
        <authorList>
            <person name="Xie J."/>
            <person name="Wang H."/>
        </authorList>
    </citation>
    <scope>NUCLEOTIDE SEQUENCE [LARGE SCALE GENOMIC DNA]</scope>
    <source>
        <strain evidence="4 6">PT47_8</strain>
    </source>
</reference>
<dbReference type="InterPro" id="IPR050791">
    <property type="entry name" value="Aldo-Keto_reductase"/>
</dbReference>
<keyword evidence="5" id="KW-1185">Reference proteome</keyword>
<dbReference type="AlphaFoldDB" id="A0A1B0ZMX4"/>
<keyword evidence="1" id="KW-0560">Oxidoreductase</keyword>